<evidence type="ECO:0000313" key="1">
    <source>
        <dbReference type="EMBL" id="GLX81493.1"/>
    </source>
</evidence>
<dbReference type="EMBL" id="BSSU01000004">
    <property type="protein sequence ID" value="GLX81493.1"/>
    <property type="molecule type" value="Genomic_DNA"/>
</dbReference>
<dbReference type="Proteomes" id="UP001157133">
    <property type="component" value="Unassembled WGS sequence"/>
</dbReference>
<gene>
    <name evidence="1" type="ORF">theurythT_09450</name>
</gene>
<dbReference type="RefSeq" id="WP_284206827.1">
    <property type="nucleotide sequence ID" value="NZ_BSSU01000004.1"/>
</dbReference>
<name>A0ABQ6GZY6_9GAMM</name>
<proteinExistence type="predicted"/>
<keyword evidence="2" id="KW-1185">Reference proteome</keyword>
<protein>
    <submittedName>
        <fullName evidence="1">Uncharacterized protein</fullName>
    </submittedName>
</protein>
<comment type="caution">
    <text evidence="1">The sequence shown here is derived from an EMBL/GenBank/DDBJ whole genome shotgun (WGS) entry which is preliminary data.</text>
</comment>
<reference evidence="1 2" key="1">
    <citation type="submission" date="2023-03" db="EMBL/GenBank/DDBJ databases">
        <title>Draft genome sequence of Thalassotalea eurytherma JCM 18482T.</title>
        <authorList>
            <person name="Sawabe T."/>
        </authorList>
    </citation>
    <scope>NUCLEOTIDE SEQUENCE [LARGE SCALE GENOMIC DNA]</scope>
    <source>
        <strain evidence="1 2">JCM 18482</strain>
    </source>
</reference>
<evidence type="ECO:0000313" key="2">
    <source>
        <dbReference type="Proteomes" id="UP001157133"/>
    </source>
</evidence>
<accession>A0ABQ6GZY6</accession>
<organism evidence="1 2">
    <name type="scientific">Thalassotalea eurytherma</name>
    <dbReference type="NCBI Taxonomy" id="1144278"/>
    <lineage>
        <taxon>Bacteria</taxon>
        <taxon>Pseudomonadati</taxon>
        <taxon>Pseudomonadota</taxon>
        <taxon>Gammaproteobacteria</taxon>
        <taxon>Alteromonadales</taxon>
        <taxon>Colwelliaceae</taxon>
        <taxon>Thalassotalea</taxon>
    </lineage>
</organism>
<sequence length="159" mass="17208">MLAKVWGLFKVLSFLGLIVTNVLTLTHAKFHDFLYSAIDKLPYAQYRQSSPTNKNKQLNQKLKKQASHIAKVKKTSSKISTRLARGAAVNLASLPAEAVPILGVATVVAVTAMDIHDACVTMQELDELNLALSGELASSEADKVCGMKVPTVDEILEAM</sequence>